<dbReference type="AlphaFoldDB" id="A0A4Z2IBC3"/>
<organism evidence="2 3">
    <name type="scientific">Liparis tanakae</name>
    <name type="common">Tanaka's snailfish</name>
    <dbReference type="NCBI Taxonomy" id="230148"/>
    <lineage>
        <taxon>Eukaryota</taxon>
        <taxon>Metazoa</taxon>
        <taxon>Chordata</taxon>
        <taxon>Craniata</taxon>
        <taxon>Vertebrata</taxon>
        <taxon>Euteleostomi</taxon>
        <taxon>Actinopterygii</taxon>
        <taxon>Neopterygii</taxon>
        <taxon>Teleostei</taxon>
        <taxon>Neoteleostei</taxon>
        <taxon>Acanthomorphata</taxon>
        <taxon>Eupercaria</taxon>
        <taxon>Perciformes</taxon>
        <taxon>Cottioidei</taxon>
        <taxon>Cottales</taxon>
        <taxon>Liparidae</taxon>
        <taxon>Liparis</taxon>
    </lineage>
</organism>
<reference evidence="2 3" key="1">
    <citation type="submission" date="2019-03" db="EMBL/GenBank/DDBJ databases">
        <title>First draft genome of Liparis tanakae, snailfish: a comprehensive survey of snailfish specific genes.</title>
        <authorList>
            <person name="Kim W."/>
            <person name="Song I."/>
            <person name="Jeong J.-H."/>
            <person name="Kim D."/>
            <person name="Kim S."/>
            <person name="Ryu S."/>
            <person name="Song J.Y."/>
            <person name="Lee S.K."/>
        </authorList>
    </citation>
    <scope>NUCLEOTIDE SEQUENCE [LARGE SCALE GENOMIC DNA]</scope>
    <source>
        <tissue evidence="2">Muscle</tissue>
    </source>
</reference>
<evidence type="ECO:0000256" key="1">
    <source>
        <dbReference type="SAM" id="MobiDB-lite"/>
    </source>
</evidence>
<evidence type="ECO:0000313" key="3">
    <source>
        <dbReference type="Proteomes" id="UP000314294"/>
    </source>
</evidence>
<keyword evidence="3" id="KW-1185">Reference proteome</keyword>
<gene>
    <name evidence="2" type="ORF">EYF80_015362</name>
</gene>
<dbReference type="EMBL" id="SRLO01000114">
    <property type="protein sequence ID" value="TNN74403.1"/>
    <property type="molecule type" value="Genomic_DNA"/>
</dbReference>
<protein>
    <submittedName>
        <fullName evidence="2">Uncharacterized protein</fullName>
    </submittedName>
</protein>
<accession>A0A4Z2IBC3</accession>
<name>A0A4Z2IBC3_9TELE</name>
<dbReference type="Proteomes" id="UP000314294">
    <property type="component" value="Unassembled WGS sequence"/>
</dbReference>
<proteinExistence type="predicted"/>
<sequence length="143" mass="14833">MRNRLGLRQREPTWTVARRRQVAVGNGMDCATKEASGGGGGSRNQCGRRRQRVVAVGTGVDCNTGGGLNPEAKGPTKSQAAASCVSGPVQEDKVFGVGPASWGLPPGPCLLGPAPCLLVPASKALPPASWALPPRYCFLPWPC</sequence>
<feature type="region of interest" description="Disordered" evidence="1">
    <location>
        <begin position="29"/>
        <end position="49"/>
    </location>
</feature>
<evidence type="ECO:0000313" key="2">
    <source>
        <dbReference type="EMBL" id="TNN74403.1"/>
    </source>
</evidence>
<comment type="caution">
    <text evidence="2">The sequence shown here is derived from an EMBL/GenBank/DDBJ whole genome shotgun (WGS) entry which is preliminary data.</text>
</comment>